<dbReference type="KEGG" id="tpv:TP04_0070"/>
<dbReference type="eggNOG" id="ENOG502T2TA">
    <property type="taxonomic scope" value="Eukaryota"/>
</dbReference>
<sequence length="72" mass="8665">MCNYMLNIFIKKFNLDSGKFGFIYSFERFINSTPWRLWNRNPGCRYPSKANKGARPDCRSLRKIRKRLRTGK</sequence>
<dbReference type="VEuPathDB" id="PiroplasmaDB:TpMuguga_04g00070"/>
<evidence type="ECO:0000313" key="1">
    <source>
        <dbReference type="EMBL" id="EAN31422.1"/>
    </source>
</evidence>
<dbReference type="InParanoid" id="Q4N3B7"/>
<accession>Q4N3B7</accession>
<dbReference type="GeneID" id="3500850"/>
<proteinExistence type="predicted"/>
<protein>
    <submittedName>
        <fullName evidence="1">Uncharacterized protein</fullName>
    </submittedName>
</protein>
<reference evidence="1 2" key="1">
    <citation type="journal article" date="2005" name="Science">
        <title>Genome sequence of Theileria parva, a bovine pathogen that transforms lymphocytes.</title>
        <authorList>
            <person name="Gardner M.J."/>
            <person name="Bishop R."/>
            <person name="Shah T."/>
            <person name="de Villiers E.P."/>
            <person name="Carlton J.M."/>
            <person name="Hall N."/>
            <person name="Ren Q."/>
            <person name="Paulsen I.T."/>
            <person name="Pain A."/>
            <person name="Berriman M."/>
            <person name="Wilson R.J.M."/>
            <person name="Sato S."/>
            <person name="Ralph S.A."/>
            <person name="Mann D.J."/>
            <person name="Xiong Z."/>
            <person name="Shallom S.J."/>
            <person name="Weidman J."/>
            <person name="Jiang L."/>
            <person name="Lynn J."/>
            <person name="Weaver B."/>
            <person name="Shoaibi A."/>
            <person name="Domingo A.R."/>
            <person name="Wasawo D."/>
            <person name="Crabtree J."/>
            <person name="Wortman J.R."/>
            <person name="Haas B."/>
            <person name="Angiuoli S.V."/>
            <person name="Creasy T.H."/>
            <person name="Lu C."/>
            <person name="Suh B."/>
            <person name="Silva J.C."/>
            <person name="Utterback T.R."/>
            <person name="Feldblyum T.V."/>
            <person name="Pertea M."/>
            <person name="Allen J."/>
            <person name="Nierman W.C."/>
            <person name="Taracha E.L.N."/>
            <person name="Salzberg S.L."/>
            <person name="White O.R."/>
            <person name="Fitzhugh H.A."/>
            <person name="Morzaria S."/>
            <person name="Venter J.C."/>
            <person name="Fraser C.M."/>
            <person name="Nene V."/>
        </authorList>
    </citation>
    <scope>NUCLEOTIDE SEQUENCE [LARGE SCALE GENOMIC DNA]</scope>
    <source>
        <strain evidence="1 2">Muguga</strain>
    </source>
</reference>
<dbReference type="AlphaFoldDB" id="Q4N3B7"/>
<comment type="caution">
    <text evidence="1">The sequence shown here is derived from an EMBL/GenBank/DDBJ whole genome shotgun (WGS) entry which is preliminary data.</text>
</comment>
<keyword evidence="2" id="KW-1185">Reference proteome</keyword>
<dbReference type="RefSeq" id="XP_763705.1">
    <property type="nucleotide sequence ID" value="XM_758612.1"/>
</dbReference>
<organism evidence="1 2">
    <name type="scientific">Theileria parva</name>
    <name type="common">East coast fever infection agent</name>
    <dbReference type="NCBI Taxonomy" id="5875"/>
    <lineage>
        <taxon>Eukaryota</taxon>
        <taxon>Sar</taxon>
        <taxon>Alveolata</taxon>
        <taxon>Apicomplexa</taxon>
        <taxon>Aconoidasida</taxon>
        <taxon>Piroplasmida</taxon>
        <taxon>Theileriidae</taxon>
        <taxon>Theileria</taxon>
    </lineage>
</organism>
<dbReference type="Proteomes" id="UP000001949">
    <property type="component" value="Unassembled WGS sequence"/>
</dbReference>
<dbReference type="EMBL" id="AAGK01000004">
    <property type="protein sequence ID" value="EAN31422.1"/>
    <property type="molecule type" value="Genomic_DNA"/>
</dbReference>
<name>Q4N3B7_THEPA</name>
<gene>
    <name evidence="1" type="ordered locus">TP04_0070</name>
</gene>
<evidence type="ECO:0000313" key="2">
    <source>
        <dbReference type="Proteomes" id="UP000001949"/>
    </source>
</evidence>